<evidence type="ECO:0000256" key="5">
    <source>
        <dbReference type="ARBA" id="ARBA00022827"/>
    </source>
</evidence>
<gene>
    <name evidence="9" type="ORF">DGAL_LOCUS6691</name>
</gene>
<name>A0A8J2RSB4_9CRUS</name>
<keyword evidence="5" id="KW-0274">FAD</keyword>
<dbReference type="SUPFAM" id="SSF51905">
    <property type="entry name" value="FAD/NAD(P)-binding domain"/>
    <property type="match status" value="1"/>
</dbReference>
<dbReference type="Pfam" id="PF07992">
    <property type="entry name" value="Pyr_redox_2"/>
    <property type="match status" value="2"/>
</dbReference>
<dbReference type="AlphaFoldDB" id="A0A8J2RSB4"/>
<dbReference type="Proteomes" id="UP000789390">
    <property type="component" value="Unassembled WGS sequence"/>
</dbReference>
<evidence type="ECO:0000259" key="7">
    <source>
        <dbReference type="Pfam" id="PF07992"/>
    </source>
</evidence>
<feature type="domain" description="NADH-rubredoxin oxidoreductase C-terminal" evidence="8">
    <location>
        <begin position="390"/>
        <end position="453"/>
    </location>
</feature>
<evidence type="ECO:0000256" key="3">
    <source>
        <dbReference type="ARBA" id="ARBA00018240"/>
    </source>
</evidence>
<feature type="domain" description="FAD/NAD(P)-binding" evidence="7">
    <location>
        <begin position="7"/>
        <end position="189"/>
    </location>
</feature>
<evidence type="ECO:0000256" key="1">
    <source>
        <dbReference type="ARBA" id="ARBA00001974"/>
    </source>
</evidence>
<reference evidence="9" key="1">
    <citation type="submission" date="2021-11" db="EMBL/GenBank/DDBJ databases">
        <authorList>
            <person name="Schell T."/>
        </authorList>
    </citation>
    <scope>NUCLEOTIDE SEQUENCE</scope>
    <source>
        <strain evidence="9">M5</strain>
    </source>
</reference>
<proteinExistence type="inferred from homology"/>
<keyword evidence="6" id="KW-0560">Oxidoreductase</keyword>
<dbReference type="Pfam" id="PF18267">
    <property type="entry name" value="Rubredoxin_C"/>
    <property type="match status" value="1"/>
</dbReference>
<evidence type="ECO:0000313" key="9">
    <source>
        <dbReference type="EMBL" id="CAH0103979.1"/>
    </source>
</evidence>
<comment type="caution">
    <text evidence="9">The sequence shown here is derived from an EMBL/GenBank/DDBJ whole genome shotgun (WGS) entry which is preliminary data.</text>
</comment>
<evidence type="ECO:0000256" key="6">
    <source>
        <dbReference type="ARBA" id="ARBA00023002"/>
    </source>
</evidence>
<dbReference type="EMBL" id="CAKKLH010000124">
    <property type="protein sequence ID" value="CAH0103979.1"/>
    <property type="molecule type" value="Genomic_DNA"/>
</dbReference>
<evidence type="ECO:0000256" key="4">
    <source>
        <dbReference type="ARBA" id="ARBA00022630"/>
    </source>
</evidence>
<dbReference type="GO" id="GO:0016491">
    <property type="term" value="F:oxidoreductase activity"/>
    <property type="evidence" value="ECO:0007669"/>
    <property type="project" value="UniProtKB-KW"/>
</dbReference>
<dbReference type="InterPro" id="IPR041575">
    <property type="entry name" value="Rubredoxin_C"/>
</dbReference>
<accession>A0A8J2RSB4</accession>
<protein>
    <recommendedName>
        <fullName evidence="3">Pyridine nucleotide-disulfide oxidoreductase domain-containing protein 1</fullName>
    </recommendedName>
</protein>
<evidence type="ECO:0000256" key="2">
    <source>
        <dbReference type="ARBA" id="ARBA00008147"/>
    </source>
</evidence>
<organism evidence="9 10">
    <name type="scientific">Daphnia galeata</name>
    <dbReference type="NCBI Taxonomy" id="27404"/>
    <lineage>
        <taxon>Eukaryota</taxon>
        <taxon>Metazoa</taxon>
        <taxon>Ecdysozoa</taxon>
        <taxon>Arthropoda</taxon>
        <taxon>Crustacea</taxon>
        <taxon>Branchiopoda</taxon>
        <taxon>Diplostraca</taxon>
        <taxon>Cladocera</taxon>
        <taxon>Anomopoda</taxon>
        <taxon>Daphniidae</taxon>
        <taxon>Daphnia</taxon>
    </lineage>
</organism>
<dbReference type="PANTHER" id="PTHR43429:SF2">
    <property type="entry name" value="PYRIDINE NUCLEOTIDE-DISULFIDE OXIDOREDUCTASE DOMAIN-CONTAINING PROTEIN 1"/>
    <property type="match status" value="1"/>
</dbReference>
<dbReference type="PRINTS" id="PR00368">
    <property type="entry name" value="FADPNR"/>
</dbReference>
<dbReference type="InterPro" id="IPR023753">
    <property type="entry name" value="FAD/NAD-binding_dom"/>
</dbReference>
<sequence length="475" mass="52487">MEQLKIFDFVVVGGGIAGISAIEQICLRLPQSSVLLLSASAFVRVATTRLKLTTHIEELQIQEEAVNDFHRRYPNVTVVITKVDKIYPILHIIKDSLGETYGYRKICICSGSVPKLVDLESPFIVGLRDTDSAADLKMKLAKSKRVCVLGNGGIATELIYELKNIDVIWVIRDKYIASAFVDGGAAEFLMNCADDTDKTSQHAKSLRYTTSHVSSDVEKDIPGCALGPNWHVSLELTGALEKKNVSIEYQTFIKDVNVTKPASCPGTEEWPVYVTLNNGKVFGCDFVISATGVSPSIPDIEEGKPFAVGRDGGILVNQSMESSIQDIYAAGDVCTVNWDVAFHWFQMRLWSQARPMGSYAGLCMAASLLKEAPPLLDFSFELFTHVTRFFGFRVVLLGLFNGQKLGGKYEALVRVTKGVEYLKLVVQDGKLHGAVLIGDTEMEETFENLILNQLDISRYGENLLNPDIDIDDYFD</sequence>
<dbReference type="PANTHER" id="PTHR43429">
    <property type="entry name" value="PYRIDINE NUCLEOTIDE-DISULFIDE OXIDOREDUCTASE DOMAIN-CONTAINING"/>
    <property type="match status" value="1"/>
</dbReference>
<dbReference type="Gene3D" id="3.30.390.30">
    <property type="match status" value="1"/>
</dbReference>
<dbReference type="InterPro" id="IPR036188">
    <property type="entry name" value="FAD/NAD-bd_sf"/>
</dbReference>
<dbReference type="Gene3D" id="3.50.50.60">
    <property type="entry name" value="FAD/NAD(P)-binding domain"/>
    <property type="match status" value="4"/>
</dbReference>
<dbReference type="OrthoDB" id="202203at2759"/>
<comment type="cofactor">
    <cofactor evidence="1">
        <name>FAD</name>
        <dbReference type="ChEBI" id="CHEBI:57692"/>
    </cofactor>
</comment>
<dbReference type="InterPro" id="IPR016156">
    <property type="entry name" value="FAD/NAD-linked_Rdtase_dimer_sf"/>
</dbReference>
<feature type="domain" description="FAD/NAD(P)-binding" evidence="7">
    <location>
        <begin position="235"/>
        <end position="357"/>
    </location>
</feature>
<evidence type="ECO:0000313" key="10">
    <source>
        <dbReference type="Proteomes" id="UP000789390"/>
    </source>
</evidence>
<comment type="similarity">
    <text evidence="2">Belongs to the class-I pyridine nucleotide-disulfide oxidoreductase family. PYROXD1 subfamily.</text>
</comment>
<evidence type="ECO:0000259" key="8">
    <source>
        <dbReference type="Pfam" id="PF18267"/>
    </source>
</evidence>
<keyword evidence="10" id="KW-1185">Reference proteome</keyword>
<dbReference type="InterPro" id="IPR050260">
    <property type="entry name" value="FAD-bd_OxRdtase"/>
</dbReference>
<keyword evidence="4" id="KW-0285">Flavoprotein</keyword>